<dbReference type="STRING" id="537006.PRABACTJOHN_04571"/>
<name>B7BHM1_9BACT</name>
<evidence type="ECO:0000313" key="1">
    <source>
        <dbReference type="EMBL" id="EEC94074.1"/>
    </source>
</evidence>
<dbReference type="Proteomes" id="UP000005510">
    <property type="component" value="Unassembled WGS sequence"/>
</dbReference>
<proteinExistence type="predicted"/>
<comment type="caution">
    <text evidence="1">The sequence shown here is derived from an EMBL/GenBank/DDBJ whole genome shotgun (WGS) entry which is preliminary data.</text>
</comment>
<reference evidence="1 2" key="1">
    <citation type="submission" date="2008-10" db="EMBL/GenBank/DDBJ databases">
        <title>Draft genome sequence of Parabacteroides johnsonii (DSM 18315).</title>
        <authorList>
            <person name="Sudarsanam P."/>
            <person name="Ley R."/>
            <person name="Guruge J."/>
            <person name="Turnbaugh P.J."/>
            <person name="Mahowald M."/>
            <person name="Liep D."/>
            <person name="Gordon J."/>
        </authorList>
    </citation>
    <scope>NUCLEOTIDE SEQUENCE [LARGE SCALE GENOMIC DNA]</scope>
    <source>
        <strain evidence="1 2">DSM 18315</strain>
    </source>
</reference>
<dbReference type="HOGENOM" id="CLU_2772166_0_0_10"/>
<sequence>MPTKPVIVPMKTVVVVMKTVFIGDKWPLFSRLYPYKCPFGFKYSVLRKLSFVGMCRMEAVFLTKCMFLR</sequence>
<protein>
    <submittedName>
        <fullName evidence="1">Uncharacterized protein</fullName>
    </submittedName>
</protein>
<dbReference type="AlphaFoldDB" id="B7BHM1"/>
<evidence type="ECO:0000313" key="2">
    <source>
        <dbReference type="Proteomes" id="UP000005510"/>
    </source>
</evidence>
<organism evidence="1 2">
    <name type="scientific">Parabacteroides johnsonii DSM 18315</name>
    <dbReference type="NCBI Taxonomy" id="537006"/>
    <lineage>
        <taxon>Bacteria</taxon>
        <taxon>Pseudomonadati</taxon>
        <taxon>Bacteroidota</taxon>
        <taxon>Bacteroidia</taxon>
        <taxon>Bacteroidales</taxon>
        <taxon>Tannerellaceae</taxon>
        <taxon>Parabacteroides</taxon>
    </lineage>
</organism>
<dbReference type="EMBL" id="ABYH01000524">
    <property type="protein sequence ID" value="EEC94074.1"/>
    <property type="molecule type" value="Genomic_DNA"/>
</dbReference>
<reference evidence="1 2" key="2">
    <citation type="submission" date="2008-10" db="EMBL/GenBank/DDBJ databases">
        <authorList>
            <person name="Fulton L."/>
            <person name="Clifton S."/>
            <person name="Fulton B."/>
            <person name="Xu J."/>
            <person name="Minx P."/>
            <person name="Pepin K.H."/>
            <person name="Johnson M."/>
            <person name="Bhonagiri V."/>
            <person name="Nash W.E."/>
            <person name="Mardis E.R."/>
            <person name="Wilson R.K."/>
        </authorList>
    </citation>
    <scope>NUCLEOTIDE SEQUENCE [LARGE SCALE GENOMIC DNA]</scope>
    <source>
        <strain evidence="1 2">DSM 18315</strain>
    </source>
</reference>
<accession>B7BHM1</accession>
<gene>
    <name evidence="1" type="ORF">PRABACTJOHN_04571</name>
</gene>